<keyword evidence="4" id="KW-0539">Nucleus</keyword>
<evidence type="ECO:0000313" key="8">
    <source>
        <dbReference type="Proteomes" id="UP001059041"/>
    </source>
</evidence>
<name>A0A9W7T460_TRIRA</name>
<dbReference type="EMBL" id="JAFHDT010000362">
    <property type="protein sequence ID" value="KAI7789741.1"/>
    <property type="molecule type" value="Genomic_DNA"/>
</dbReference>
<keyword evidence="5" id="KW-0175">Coiled coil</keyword>
<feature type="coiled-coil region" evidence="5">
    <location>
        <begin position="30"/>
        <end position="61"/>
    </location>
</feature>
<sequence length="117" mass="13546">MEEDSDSSNQGSDDAELDLHKNVETCLHMNLKYQEVLKEKLDKLEKLLSENRQEQKEIEASCSSSSGLPFEKLFLGHFMKPYFKDKLTGLGPPANEETKERMSHSTRSIDKLKIRWE</sequence>
<dbReference type="PANTHER" id="PTHR46621:SF1">
    <property type="entry name" value="SNRNA-ACTIVATING PROTEIN COMPLEX SUBUNIT 4"/>
    <property type="match status" value="1"/>
</dbReference>
<dbReference type="Proteomes" id="UP001059041">
    <property type="component" value="Unassembled WGS sequence"/>
</dbReference>
<dbReference type="AlphaFoldDB" id="A0A9W7T460"/>
<evidence type="ECO:0000313" key="7">
    <source>
        <dbReference type="EMBL" id="KAI7789741.1"/>
    </source>
</evidence>
<keyword evidence="8" id="KW-1185">Reference proteome</keyword>
<dbReference type="PANTHER" id="PTHR46621">
    <property type="entry name" value="SNRNA-ACTIVATING PROTEIN COMPLEX SUBUNIT 4"/>
    <property type="match status" value="1"/>
</dbReference>
<feature type="compositionally biased region" description="Basic and acidic residues" evidence="6">
    <location>
        <begin position="96"/>
        <end position="109"/>
    </location>
</feature>
<dbReference type="GO" id="GO:0042795">
    <property type="term" value="P:snRNA transcription by RNA polymerase II"/>
    <property type="evidence" value="ECO:0007669"/>
    <property type="project" value="TreeGrafter"/>
</dbReference>
<feature type="region of interest" description="Disordered" evidence="6">
    <location>
        <begin position="90"/>
        <end position="109"/>
    </location>
</feature>
<evidence type="ECO:0000256" key="4">
    <source>
        <dbReference type="ARBA" id="ARBA00023242"/>
    </source>
</evidence>
<evidence type="ECO:0000256" key="5">
    <source>
        <dbReference type="SAM" id="Coils"/>
    </source>
</evidence>
<dbReference type="GO" id="GO:0019185">
    <property type="term" value="C:snRNA-activating protein complex"/>
    <property type="evidence" value="ECO:0007669"/>
    <property type="project" value="TreeGrafter"/>
</dbReference>
<dbReference type="GO" id="GO:0001006">
    <property type="term" value="F:RNA polymerase III type 3 promoter sequence-specific DNA binding"/>
    <property type="evidence" value="ECO:0007669"/>
    <property type="project" value="TreeGrafter"/>
</dbReference>
<feature type="non-terminal residue" evidence="7">
    <location>
        <position position="117"/>
    </location>
</feature>
<evidence type="ECO:0000256" key="6">
    <source>
        <dbReference type="SAM" id="MobiDB-lite"/>
    </source>
</evidence>
<dbReference type="InterPro" id="IPR051575">
    <property type="entry name" value="Myb-like_DNA-bd"/>
</dbReference>
<keyword evidence="3" id="KW-0804">Transcription</keyword>
<organism evidence="7 8">
    <name type="scientific">Triplophysa rosa</name>
    <name type="common">Cave loach</name>
    <dbReference type="NCBI Taxonomy" id="992332"/>
    <lineage>
        <taxon>Eukaryota</taxon>
        <taxon>Metazoa</taxon>
        <taxon>Chordata</taxon>
        <taxon>Craniata</taxon>
        <taxon>Vertebrata</taxon>
        <taxon>Euteleostomi</taxon>
        <taxon>Actinopterygii</taxon>
        <taxon>Neopterygii</taxon>
        <taxon>Teleostei</taxon>
        <taxon>Ostariophysi</taxon>
        <taxon>Cypriniformes</taxon>
        <taxon>Nemacheilidae</taxon>
        <taxon>Triplophysa</taxon>
    </lineage>
</organism>
<keyword evidence="2" id="KW-0238">DNA-binding</keyword>
<evidence type="ECO:0000256" key="1">
    <source>
        <dbReference type="ARBA" id="ARBA00023015"/>
    </source>
</evidence>
<comment type="caution">
    <text evidence="7">The sequence shown here is derived from an EMBL/GenBank/DDBJ whole genome shotgun (WGS) entry which is preliminary data.</text>
</comment>
<reference evidence="7" key="1">
    <citation type="submission" date="2021-02" db="EMBL/GenBank/DDBJ databases">
        <title>Comparative genomics reveals that relaxation of natural selection precedes convergent phenotypic evolution of cavefish.</title>
        <authorList>
            <person name="Peng Z."/>
        </authorList>
    </citation>
    <scope>NUCLEOTIDE SEQUENCE</scope>
    <source>
        <tissue evidence="7">Muscle</tissue>
    </source>
</reference>
<dbReference type="GO" id="GO:0042796">
    <property type="term" value="P:snRNA transcription by RNA polymerase III"/>
    <property type="evidence" value="ECO:0007669"/>
    <property type="project" value="TreeGrafter"/>
</dbReference>
<evidence type="ECO:0000256" key="3">
    <source>
        <dbReference type="ARBA" id="ARBA00023163"/>
    </source>
</evidence>
<accession>A0A9W7T460</accession>
<gene>
    <name evidence="7" type="ORF">IRJ41_002838</name>
</gene>
<keyword evidence="1" id="KW-0805">Transcription regulation</keyword>
<proteinExistence type="predicted"/>
<evidence type="ECO:0000256" key="2">
    <source>
        <dbReference type="ARBA" id="ARBA00023125"/>
    </source>
</evidence>
<protein>
    <submittedName>
        <fullName evidence="7">snRNA-activating protein complex subunit 4</fullName>
    </submittedName>
</protein>
<dbReference type="GO" id="GO:0000978">
    <property type="term" value="F:RNA polymerase II cis-regulatory region sequence-specific DNA binding"/>
    <property type="evidence" value="ECO:0007669"/>
    <property type="project" value="TreeGrafter"/>
</dbReference>